<name>A0AAV7XCM7_9NEOP</name>
<keyword evidence="3" id="KW-1185">Reference proteome</keyword>
<feature type="region of interest" description="Disordered" evidence="1">
    <location>
        <begin position="1"/>
        <end position="70"/>
    </location>
</feature>
<feature type="compositionally biased region" description="Low complexity" evidence="1">
    <location>
        <begin position="55"/>
        <end position="70"/>
    </location>
</feature>
<sequence length="439" mass="46155">MTPATSAAQAAQAKAARSHQFITGRNEKEPPPVVREVESGDKPAAGAAPGPPTPTHASPVAAGSSSSRIGAGRDALGLRVNEIPQGPRYSSVYEAETMRHAADHRHYTADNYGNHNAYAASYGGGYGSGCLRLLSLLLLQPQPPTHGRSAGTPTATPRRIIYYASLPDPAPAPQLQQLQQPYPLSPVAPLPPLPGSARVPHEYRGPPYDVNGAYSSDGRYPPPPGPGSIRYTIIDAEPPGPPLGAYRSNGLPTGLPYRDRLPGASPAPAAYPQPYRINPPPPPPPSPTTDAGPQAASPIQYTQYDYNGIGARTATSSALVDAKQGLGPGAGLPPGLPLSDDPYRGFNPRQPAPWSMQVGTRLTVKDDGYGNASPGGLPPAARRFYVTSQQQPGYGDPRDPLPAAYAPAPARFPRPLDRDRTGLASSSSGRSEPRNRLYR</sequence>
<protein>
    <recommendedName>
        <fullName evidence="4">Extensin-like</fullName>
    </recommendedName>
</protein>
<feature type="compositionally biased region" description="Basic and acidic residues" evidence="1">
    <location>
        <begin position="25"/>
        <end position="41"/>
    </location>
</feature>
<comment type="caution">
    <text evidence="2">The sequence shown here is derived from an EMBL/GenBank/DDBJ whole genome shotgun (WGS) entry which is preliminary data.</text>
</comment>
<feature type="compositionally biased region" description="Low complexity" evidence="1">
    <location>
        <begin position="401"/>
        <end position="413"/>
    </location>
</feature>
<proteinExistence type="predicted"/>
<organism evidence="2 3">
    <name type="scientific">Megalurothrips usitatus</name>
    <name type="common">bean blossom thrips</name>
    <dbReference type="NCBI Taxonomy" id="439358"/>
    <lineage>
        <taxon>Eukaryota</taxon>
        <taxon>Metazoa</taxon>
        <taxon>Ecdysozoa</taxon>
        <taxon>Arthropoda</taxon>
        <taxon>Hexapoda</taxon>
        <taxon>Insecta</taxon>
        <taxon>Pterygota</taxon>
        <taxon>Neoptera</taxon>
        <taxon>Paraneoptera</taxon>
        <taxon>Thysanoptera</taxon>
        <taxon>Terebrantia</taxon>
        <taxon>Thripoidea</taxon>
        <taxon>Thripidae</taxon>
        <taxon>Megalurothrips</taxon>
    </lineage>
</organism>
<feature type="region of interest" description="Disordered" evidence="1">
    <location>
        <begin position="388"/>
        <end position="439"/>
    </location>
</feature>
<gene>
    <name evidence="2" type="ORF">ONE63_002423</name>
</gene>
<accession>A0AAV7XCM7</accession>
<reference evidence="2" key="1">
    <citation type="submission" date="2022-12" db="EMBL/GenBank/DDBJ databases">
        <title>Chromosome-level genome assembly of the bean flower thrips Megalurothrips usitatus.</title>
        <authorList>
            <person name="Ma L."/>
            <person name="Liu Q."/>
            <person name="Li H."/>
            <person name="Cai W."/>
        </authorList>
    </citation>
    <scope>NUCLEOTIDE SEQUENCE</scope>
    <source>
        <strain evidence="2">Cailab_2022a</strain>
    </source>
</reference>
<dbReference type="EMBL" id="JAPTSV010000012">
    <property type="protein sequence ID" value="KAJ1522112.1"/>
    <property type="molecule type" value="Genomic_DNA"/>
</dbReference>
<dbReference type="AlphaFoldDB" id="A0AAV7XCM7"/>
<evidence type="ECO:0008006" key="4">
    <source>
        <dbReference type="Google" id="ProtNLM"/>
    </source>
</evidence>
<feature type="compositionally biased region" description="Pro residues" evidence="1">
    <location>
        <begin position="277"/>
        <end position="287"/>
    </location>
</feature>
<feature type="region of interest" description="Disordered" evidence="1">
    <location>
        <begin position="238"/>
        <end position="295"/>
    </location>
</feature>
<evidence type="ECO:0000313" key="2">
    <source>
        <dbReference type="EMBL" id="KAJ1522112.1"/>
    </source>
</evidence>
<feature type="region of interest" description="Disordered" evidence="1">
    <location>
        <begin position="330"/>
        <end position="357"/>
    </location>
</feature>
<feature type="compositionally biased region" description="Low complexity" evidence="1">
    <location>
        <begin position="262"/>
        <end position="276"/>
    </location>
</feature>
<evidence type="ECO:0000256" key="1">
    <source>
        <dbReference type="SAM" id="MobiDB-lite"/>
    </source>
</evidence>
<dbReference type="Proteomes" id="UP001075354">
    <property type="component" value="Chromosome 12"/>
</dbReference>
<evidence type="ECO:0000313" key="3">
    <source>
        <dbReference type="Proteomes" id="UP001075354"/>
    </source>
</evidence>